<dbReference type="Proteomes" id="UP000249464">
    <property type="component" value="Unassembled WGS sequence"/>
</dbReference>
<accession>A0A2X0NIS1</accession>
<name>A0A2X0NIS1_9BASI</name>
<dbReference type="EMBL" id="FQNC01000119">
    <property type="protein sequence ID" value="SGZ33813.1"/>
    <property type="molecule type" value="Genomic_DNA"/>
</dbReference>
<feature type="compositionally biased region" description="Basic and acidic residues" evidence="1">
    <location>
        <begin position="85"/>
        <end position="96"/>
    </location>
</feature>
<keyword evidence="3" id="KW-1185">Reference proteome</keyword>
<dbReference type="PANTHER" id="PTHR38045:SF1">
    <property type="entry name" value="HEPARINASE II_III-LIKE PROTEIN"/>
    <property type="match status" value="1"/>
</dbReference>
<sequence>MTAAYNDTNEITTTGAILWRMHTNATVSIASNGTTANLTLGGQTMIANLRQPSDGKFTTVEAERVRSKSCSTLNGPTLKPSDYVDPPRCDDRQMDR</sequence>
<dbReference type="PANTHER" id="PTHR38045">
    <property type="entry name" value="CHROMOSOME 1, WHOLE GENOME SHOTGUN SEQUENCE"/>
    <property type="match status" value="1"/>
</dbReference>
<gene>
    <name evidence="2" type="primary">BQ5605_C041g11993</name>
    <name evidence="2" type="ORF">BQ5605_C041G11993</name>
</gene>
<reference evidence="2 3" key="1">
    <citation type="submission" date="2016-11" db="EMBL/GenBank/DDBJ databases">
        <authorList>
            <person name="Jaros S."/>
            <person name="Januszkiewicz K."/>
            <person name="Wedrychowicz H."/>
        </authorList>
    </citation>
    <scope>NUCLEOTIDE SEQUENCE [LARGE SCALE GENOMIC DNA]</scope>
</reference>
<dbReference type="STRING" id="796604.A0A2X0NIS1"/>
<protein>
    <submittedName>
        <fullName evidence="2">BQ5605_C041g11993 protein</fullName>
    </submittedName>
</protein>
<proteinExistence type="predicted"/>
<dbReference type="AlphaFoldDB" id="A0A2X0NIS1"/>
<feature type="region of interest" description="Disordered" evidence="1">
    <location>
        <begin position="67"/>
        <end position="96"/>
    </location>
</feature>
<evidence type="ECO:0000313" key="2">
    <source>
        <dbReference type="EMBL" id="SGZ33813.1"/>
    </source>
</evidence>
<evidence type="ECO:0000256" key="1">
    <source>
        <dbReference type="SAM" id="MobiDB-lite"/>
    </source>
</evidence>
<evidence type="ECO:0000313" key="3">
    <source>
        <dbReference type="Proteomes" id="UP000249464"/>
    </source>
</evidence>
<organism evidence="2 3">
    <name type="scientific">Microbotryum silenes-dioicae</name>
    <dbReference type="NCBI Taxonomy" id="796604"/>
    <lineage>
        <taxon>Eukaryota</taxon>
        <taxon>Fungi</taxon>
        <taxon>Dikarya</taxon>
        <taxon>Basidiomycota</taxon>
        <taxon>Pucciniomycotina</taxon>
        <taxon>Microbotryomycetes</taxon>
        <taxon>Microbotryales</taxon>
        <taxon>Microbotryaceae</taxon>
        <taxon>Microbotryum</taxon>
    </lineage>
</organism>